<dbReference type="PIR" id="H70409">
    <property type="entry name" value="H70409"/>
</dbReference>
<dbReference type="GO" id="GO:0008168">
    <property type="term" value="F:methyltransferase activity"/>
    <property type="evidence" value="ECO:0000318"/>
    <property type="project" value="GO_Central"/>
</dbReference>
<dbReference type="SUPFAM" id="SSF53335">
    <property type="entry name" value="S-adenosyl-L-methionine-dependent methyltransferases"/>
    <property type="match status" value="1"/>
</dbReference>
<dbReference type="HOGENOM" id="CLU_037990_14_1_0"/>
<proteinExistence type="predicted"/>
<evidence type="ECO:0000259" key="1">
    <source>
        <dbReference type="Pfam" id="PF08241"/>
    </source>
</evidence>
<dbReference type="InterPro" id="IPR013216">
    <property type="entry name" value="Methyltransf_11"/>
</dbReference>
<name>O67307_AQUAE</name>
<dbReference type="Proteomes" id="UP000000798">
    <property type="component" value="Chromosome"/>
</dbReference>
<feature type="domain" description="Methyltransferase type 11" evidence="1">
    <location>
        <begin position="32"/>
        <end position="114"/>
    </location>
</feature>
<evidence type="ECO:0000313" key="3">
    <source>
        <dbReference type="Proteomes" id="UP000000798"/>
    </source>
</evidence>
<protein>
    <recommendedName>
        <fullName evidence="1">Methyltransferase type 11 domain-containing protein</fullName>
    </recommendedName>
</protein>
<sequence length="200" mass="23113">MVRKALWKECLRIGGKVPLLNGEKLREIFRSGRGTGRFAKALGIEYGVDTSFNMLKVAKERGIKVALAKGENLPFKSETFDSVFLVVTICFVENPKQVLKEAHRVLKRDGKLYLGLILKESKWAKFYEEKAKNGHPFYKHARFYSFFELKEMVKDIFSFEEMKSTLLEEPQDSEPVKNKEIKPGFYENSGFTCIRLSKKL</sequence>
<keyword evidence="3" id="KW-1185">Reference proteome</keyword>
<dbReference type="EMBL" id="AE000657">
    <property type="protein sequence ID" value="AAC07281.1"/>
    <property type="molecule type" value="Genomic_DNA"/>
</dbReference>
<evidence type="ECO:0000313" key="2">
    <source>
        <dbReference type="EMBL" id="AAC07281.1"/>
    </source>
</evidence>
<gene>
    <name evidence="2" type="ordered locus">aq_1270</name>
</gene>
<organism evidence="2 3">
    <name type="scientific">Aquifex aeolicus (strain VF5)</name>
    <dbReference type="NCBI Taxonomy" id="224324"/>
    <lineage>
        <taxon>Bacteria</taxon>
        <taxon>Pseudomonadati</taxon>
        <taxon>Aquificota</taxon>
        <taxon>Aquificia</taxon>
        <taxon>Aquificales</taxon>
        <taxon>Aquificaceae</taxon>
        <taxon>Aquifex</taxon>
    </lineage>
</organism>
<dbReference type="CDD" id="cd02440">
    <property type="entry name" value="AdoMet_MTases"/>
    <property type="match status" value="1"/>
</dbReference>
<dbReference type="InParanoid" id="O67307"/>
<dbReference type="EnsemblBacteria" id="AAC07281">
    <property type="protein sequence ID" value="AAC07281"/>
    <property type="gene ID" value="aq_1270"/>
</dbReference>
<dbReference type="eggNOG" id="COG2226">
    <property type="taxonomic scope" value="Bacteria"/>
</dbReference>
<dbReference type="AlphaFoldDB" id="O67307"/>
<dbReference type="InterPro" id="IPR029063">
    <property type="entry name" value="SAM-dependent_MTases_sf"/>
</dbReference>
<accession>O67307</accession>
<dbReference type="InterPro" id="IPR050508">
    <property type="entry name" value="Methyltransf_Superfamily"/>
</dbReference>
<dbReference type="Pfam" id="PF08241">
    <property type="entry name" value="Methyltransf_11"/>
    <property type="match status" value="1"/>
</dbReference>
<reference evidence="2 3" key="1">
    <citation type="journal article" date="1998" name="Nature">
        <title>The complete genome of the hyperthermophilic bacterium Aquifex aeolicus.</title>
        <authorList>
            <person name="Deckert G."/>
            <person name="Warren P.V."/>
            <person name="Gaasterland T."/>
            <person name="Young W.G."/>
            <person name="Lenox A.L."/>
            <person name="Graham D.E."/>
            <person name="Overbeek R."/>
            <person name="Snead M.A."/>
            <person name="Keller M."/>
            <person name="Aujay M."/>
            <person name="Huber R."/>
            <person name="Feldman R.A."/>
            <person name="Short J.M."/>
            <person name="Olson G.J."/>
            <person name="Swanson R.V."/>
        </authorList>
    </citation>
    <scope>NUCLEOTIDE SEQUENCE [LARGE SCALE GENOMIC DNA]</scope>
    <source>
        <strain evidence="2 3">VF5</strain>
    </source>
</reference>
<dbReference type="PANTHER" id="PTHR42912">
    <property type="entry name" value="METHYLTRANSFERASE"/>
    <property type="match status" value="1"/>
</dbReference>
<dbReference type="STRING" id="224324.aq_1270"/>
<dbReference type="GO" id="GO:0008757">
    <property type="term" value="F:S-adenosylmethionine-dependent methyltransferase activity"/>
    <property type="evidence" value="ECO:0007669"/>
    <property type="project" value="InterPro"/>
</dbReference>
<dbReference type="Gene3D" id="3.40.50.150">
    <property type="entry name" value="Vaccinia Virus protein VP39"/>
    <property type="match status" value="1"/>
</dbReference>
<dbReference type="OrthoDB" id="9772751at2"/>
<dbReference type="KEGG" id="aae:aq_1270"/>
<dbReference type="PANTHER" id="PTHR42912:SF80">
    <property type="entry name" value="METHYLTRANSFERASE DOMAIN-CONTAINING PROTEIN"/>
    <property type="match status" value="1"/>
</dbReference>